<feature type="domain" description="SD-repeat containing protein B" evidence="6">
    <location>
        <begin position="1"/>
        <end position="104"/>
    </location>
</feature>
<feature type="region of interest" description="Disordered" evidence="4">
    <location>
        <begin position="763"/>
        <end position="784"/>
    </location>
</feature>
<dbReference type="Pfam" id="PF13585">
    <property type="entry name" value="CHU_C"/>
    <property type="match status" value="1"/>
</dbReference>
<dbReference type="NCBIfam" id="TIGR04131">
    <property type="entry name" value="Bac_Flav_CTERM"/>
    <property type="match status" value="1"/>
</dbReference>
<feature type="domain" description="Ig-like" evidence="7">
    <location>
        <begin position="1070"/>
        <end position="1145"/>
    </location>
</feature>
<feature type="non-terminal residue" evidence="8">
    <location>
        <position position="1"/>
    </location>
</feature>
<evidence type="ECO:0000256" key="4">
    <source>
        <dbReference type="SAM" id="MobiDB-lite"/>
    </source>
</evidence>
<feature type="domain" description="SD-repeat containing protein B" evidence="6">
    <location>
        <begin position="458"/>
        <end position="570"/>
    </location>
</feature>
<keyword evidence="9" id="KW-1185">Reference proteome</keyword>
<feature type="region of interest" description="Disordered" evidence="4">
    <location>
        <begin position="3108"/>
        <end position="3144"/>
    </location>
</feature>
<comment type="subcellular location">
    <subcellularLocation>
        <location evidence="1">Secreted</location>
    </subcellularLocation>
</comment>
<accession>A0ABX0QRK5</accession>
<dbReference type="InterPro" id="IPR047589">
    <property type="entry name" value="DUF11_rpt"/>
</dbReference>
<evidence type="ECO:0000313" key="9">
    <source>
        <dbReference type="Proteomes" id="UP000606008"/>
    </source>
</evidence>
<dbReference type="Gene3D" id="2.60.40.10">
    <property type="entry name" value="Immunoglobulins"/>
    <property type="match status" value="11"/>
</dbReference>
<feature type="domain" description="DUF11" evidence="5">
    <location>
        <begin position="2857"/>
        <end position="2972"/>
    </location>
</feature>
<dbReference type="Pfam" id="PF19081">
    <property type="entry name" value="Ig_7"/>
    <property type="match status" value="2"/>
</dbReference>
<dbReference type="InterPro" id="IPR013783">
    <property type="entry name" value="Ig-like_fold"/>
</dbReference>
<feature type="domain" description="SD-repeat containing protein B" evidence="6">
    <location>
        <begin position="576"/>
        <end position="685"/>
    </location>
</feature>
<feature type="compositionally biased region" description="Polar residues" evidence="4">
    <location>
        <begin position="3129"/>
        <end position="3144"/>
    </location>
</feature>
<evidence type="ECO:0000256" key="1">
    <source>
        <dbReference type="ARBA" id="ARBA00004613"/>
    </source>
</evidence>
<organism evidence="8 9">
    <name type="scientific">Fibrivirga algicola</name>
    <dbReference type="NCBI Taxonomy" id="2950420"/>
    <lineage>
        <taxon>Bacteria</taxon>
        <taxon>Pseudomonadati</taxon>
        <taxon>Bacteroidota</taxon>
        <taxon>Cytophagia</taxon>
        <taxon>Cytophagales</taxon>
        <taxon>Spirosomataceae</taxon>
        <taxon>Fibrivirga</taxon>
    </lineage>
</organism>
<sequence>DVNRDGVQNTGDTAIPGVVVTLYQNGSAIATTTTDVNGLYSFTGLTPGSSNSYAVGFTTPTGLSATSPNVGFDGLDSDVDPITGRTQAVTLSSGESNTSVDAGFFQPTAGLGDYVFEDKNANGIQDAGDVAIQGVLVTLYQNGTAIATTTTDGSGLYSFTGLTPGNQSVYQVGFATPSGFMPTTTNVGVNDEIDSDLIMMTSRTGTYTLASGEFNPTVDAGFYKPASLGDYVFNDRDQNGVQSPGDTPIAGVTVVLYQNGTPVATTTTDVNGLYSFTGLTPGASNTYSVGITAPSGFTATTPLSGTDRSADSDINPITGRSAGLTLTSGESNSTVDGGFVQQTAGLGDYVFEDKNANGIQDAGDVAIPGVVVTLYTNGSAIATTTTNASGLYSFTGLTPATQYVVGFGQPAGYMPTLANVGSDALDSDADKLTGLTGVYSLTANEFNSTVDAGFFKPASLGDYVFNDTNRDGVQNTGDTPISGVVVTLYQNGSAVATTTTNGSGLYSFTGLTPGSSNTYSVGFTAPTGFVPTTPNVGFDGLDSDIDPVLGRTTGVTLSSGESNTSVDGGFFRPTAGLGDYVFEDKNANGIQDAGDVAIPGVTVTLYTNGSAISNAVTNASGYYSFTGLTPGTPYMVGFGQPMGYLPTMPNVGSDALDSDADKATGLTGVYSLTADEFNSTVDAGFFRPASLGNYVFVDVNRNGIQDLGDSALPGVVVTLYQNGSAVATTTSDATGMYSFTGLTPGTGNNYSVNFTTPVGYTATTPLSGTNRENDSDIGADPLTGRSQNITLTSGEYNSTVDGGFIRNVGAIGDYVWFDYNNDGQQGAIGVEPGVPGITVQLFAAANTSTPLATTTTDAMGKYLFDNLPSGTYVVKFTAPAGSVFTTKNRTGVSTEFDSNAGVVDGLTDVITIDVTQPLSSTARVNLTIDAGIVPYGSIGNYVWRDTNNDGIQNDGNTGIAGITVQLFGSGDLTNALSETVTDGTGYYLFDNLISGTYKVKFTLPTGETFTLNEVGNDRAVDSDAGADGFSKLITINTSLPLGNVGRNNLTIDAGVQTKCATPLMLVAGTTNMSLCVGGATSVSAIAAGASKVNWYLDATAQVLSFTTASGQLVEVAPTTNLTYYVQAETADGCKSEVKPVVIIVNARPNTPSCLKETTICKDKTFDLTTVKLNNVPLAGSTLEWRTGISETSPLVTNLTAVGAGEYYLFERSRYGCYSYPAVLTVNTIDCSCQSVAAVSTSLTSGSVCEGDKITLVASIGGSATGVTWMPSNTATAGTLTGSNSLTAMYTPSAADIAAGQVLFTVVTNDPDGNGVCTPARSTVAVVINKRPDAPIGVACEEEILCKGSSTKLFGFTTGAKLNWYANGVLIGATTSGKSLTITPLVSTTYTAEAVSAAGCTSLLSTPVIVTVKATCLADLAVAKKIMTEGPYKIGDVVAYGITVTNNGPVNATAVAVTDMLPASLEFVSATPASDYNASTGIWTVGNLVNGADRSLILQVKIKGGGSVVNRATVVGVNDDPNRPENNTSTAGITVVDCNTPAPTIACAITAICQHDPAESTVLTARDCGGTVKWSNGMTGNRIEVFPTMTTTYTASCVVGTCISEKSNPITVTVTEVNAPTILASADKVCAGGVVSLTAVGCQNGQLFWSDSRLTGSVVSLTVTSETRLTVQCRINNCYSTSTEKVIKVGNDLPKPTVVCSTTEACPGESVELTAKNCVGTPRWSTGETTASIIVMPTEGNNSYSVQCVDGACTSPRSNDYTIKVIPAAVPTVVASASSVCTGTVVSLTATGCAGNVTWSNNMTGSVISVTMTATSSYYAFCKVRECISQPSKSVTIQVGKPSAPTIRAIPNTAICSGESVTLTVAEGCANGTVKWMPGNLTGSSVIVVPTINTDYTAICVTDNCESVPSNTVKVIVKTAGTAPTIAASAMSVCNGGSVTLTAGNCTNGIVNWSNGMTGTSIVVMPTADANTFSASCKQATTCGSPQSRVITIGITTPPAPTVVCSTSVICPGESVELTVQNCSGTPMWSTGAADNGKATISVSPTSTTSYSVKCVDGACMSAPSQLYTIQVVPVTVPTVSASSTIISEGESVTLTASNCPGTVTWNTNQTGTSIVVAPGAAVSYYTAVCRFRTCNSDPSPTITVRKRLPDMCTAKAGSLVATVSEVCASTMTTVTLSATDNGGRVVPANFAVRYVLTKGANLVIQQTSATPTFTVPATEAGIYTIHTLVYNPATLDLSVVVPGTTTGSDVLNLIHTKMICADLDVTGARTKVKYVPAPIILGSGKANRCYGEVVSLTATGCENGQVSWGGGAVGSVFTFTVVHDSWFSAVCTVDGCSSKPSEMIDHYMVQLKVPTIGCDKPTVCAGDPATLTAQGCENAGYLWSNGAITSSIVVTPGESTTYAVKCTLDACQSDWSPACKLTVGQPGTPTITVNNSTNNVTTCFGTPVTLTASGCPAGAFAIWSNNQVGSSITVNPATTATYTAQCCTSNNCKSKVSNAIVVTVLPKVPQPKTTDLSNACPILAVNLASAVGPVQTTGGTLEYYSSSTISPATKLTNTNVTVSGTYYVVEKTTSGCYSLPSPIQVNIIGCGDQLPCGDNPVTASAGLDAAVCAAKTYKLDGKATGNNLTTQWTTSGTGTFDNAFSGQALYTPSATDVQAGQVTLTFSVKTNNTACGTKSDAMVLTFNGPKEQPTVSVIGATQLCFGDSVKLQAPAGFTYLWTSSTGSKATTQSIMVKQGGSYSVQVFDQNGCSSVPSAPVTIHVAAPVAAPLVANLRNACPATTVSLSTALAATTAGSTYEFRMGESVSSALVMNPGAAGDGTYYVFERTTSQCVSMPAKVVVKVINCAVDNGKSADVAITKLVSNTSAKVGEALTYTLKVKNNGPNKAYNVDIRDVLPQGLNLVVSNSPVSYTVANGAITKRFDSLAVGASDSIVFMARLTKKGSVMNTASITYSDVIDATTGNNTSSVTVTDNSPFKAGLIGLAKEVIGSPSFTNDSTLAVAYRFAVTNYGDEDLTAVGVTDDLEAVFGAGKVLTTQLTTTEGSKLVANPAFTGAGSTTQMLAASSTLVAGQTATFMLTTTVRLNKADSVDRTFMNTAMATAMNSTTQVSDASVAGNDADPDKDGDPTNNSGGTSITIQATPKPQAKQLGVAMSVASVAKQADDSYNVTYKVYVKNFGSTTLTNVSLLDTIANAFPSPSSYSIVSGLVANAGSQLVVSGDFDGSNAPYYLNSWASRLAAGKQDTLTYTINVKPNGANGPFYSQVHASGKPENTTLTVSDKSNAGTMVVPEDDTRTAVRFDLPSSLIGLAKAVGTPVRVANNVWDVPYSIKVCNLGTTDLKQVQVVDDLSKAFGNGAQVTSVTVTADAGLKVNPAYTGLGLLTNLLDTTASSLPVKAIRYVQLVVRVDVTQATSLSFTNIALGSAMGGSVAVRDTSNTGSNVDPDGDLDPRNNNNGTGVVLNSLPGAPYIGVAMMVSDTARQANGSYNVTYRVLVKNYGTVALSNVMLTDSLSKVFNPQVGASFSVLGTPIASAGSKLKVNPGFNGNTDPVLVTGDSTSRLAVGATDTLLVRINVVTAGQTSTFFNTVYAVAKAGLETVRDVSTNGMNPDPNANSNPTDLNESEATPLNLPLNLQTLFIPEGFSPNGDGVNDTFVITGAQGLTVNLEIFNRWGHRVYVSEDYKNDWDGKPNTGAQVGNTSNGLPDGTYFYVVKLSDGREFVRYMTINR</sequence>
<keyword evidence="2" id="KW-0964">Secreted</keyword>
<dbReference type="PANTHER" id="PTHR23303:SF15">
    <property type="entry name" value="COLOSSIN-A"/>
    <property type="match status" value="1"/>
</dbReference>
<evidence type="ECO:0000259" key="7">
    <source>
        <dbReference type="Pfam" id="PF19081"/>
    </source>
</evidence>
<feature type="domain" description="Ig-like" evidence="7">
    <location>
        <begin position="1331"/>
        <end position="1412"/>
    </location>
</feature>
<evidence type="ECO:0000259" key="6">
    <source>
        <dbReference type="Pfam" id="PF17210"/>
    </source>
</evidence>
<proteinExistence type="predicted"/>
<gene>
    <name evidence="8" type="ORF">F7231_21740</name>
</gene>
<dbReference type="InterPro" id="IPR026341">
    <property type="entry name" value="T9SS_type_B"/>
</dbReference>
<dbReference type="Pfam" id="PF17210">
    <property type="entry name" value="SdrD_B"/>
    <property type="match status" value="9"/>
</dbReference>
<feature type="region of interest" description="Disordered" evidence="4">
    <location>
        <begin position="3604"/>
        <end position="3625"/>
    </location>
</feature>
<feature type="domain" description="SD-repeat containing protein B" evidence="6">
    <location>
        <begin position="810"/>
        <end position="932"/>
    </location>
</feature>
<dbReference type="SUPFAM" id="SSF117074">
    <property type="entry name" value="Hypothetical protein PA1324"/>
    <property type="match status" value="9"/>
</dbReference>
<feature type="region of interest" description="Disordered" evidence="4">
    <location>
        <begin position="3434"/>
        <end position="3458"/>
    </location>
</feature>
<feature type="domain" description="SD-repeat containing protein B" evidence="6">
    <location>
        <begin position="937"/>
        <end position="1055"/>
    </location>
</feature>
<dbReference type="Proteomes" id="UP000606008">
    <property type="component" value="Unassembled WGS sequence"/>
</dbReference>
<feature type="domain" description="SD-repeat containing protein B" evidence="6">
    <location>
        <begin position="110"/>
        <end position="222"/>
    </location>
</feature>
<evidence type="ECO:0000259" key="5">
    <source>
        <dbReference type="Pfam" id="PF01345"/>
    </source>
</evidence>
<feature type="domain" description="SD-repeat containing protein B" evidence="6">
    <location>
        <begin position="689"/>
        <end position="804"/>
    </location>
</feature>
<protein>
    <submittedName>
        <fullName evidence="8">DUF11 domain-containing protein</fullName>
    </submittedName>
</protein>
<feature type="domain" description="SD-repeat containing protein B" evidence="6">
    <location>
        <begin position="226"/>
        <end position="339"/>
    </location>
</feature>
<dbReference type="RefSeq" id="WP_166693509.1">
    <property type="nucleotide sequence ID" value="NZ_WAEL01000008.1"/>
</dbReference>
<name>A0ABX0QRK5_9BACT</name>
<dbReference type="PANTHER" id="PTHR23303">
    <property type="entry name" value="CARBOXYPEPTIDASE REGULATORY REGION-CONTAINING"/>
    <property type="match status" value="1"/>
</dbReference>
<evidence type="ECO:0000313" key="8">
    <source>
        <dbReference type="EMBL" id="NID12809.1"/>
    </source>
</evidence>
<dbReference type="NCBIfam" id="TIGR01451">
    <property type="entry name" value="B_ant_repeat"/>
    <property type="match status" value="2"/>
</dbReference>
<feature type="domain" description="SD-repeat containing protein B" evidence="6">
    <location>
        <begin position="345"/>
        <end position="454"/>
    </location>
</feature>
<dbReference type="InterPro" id="IPR001434">
    <property type="entry name" value="OmcB-like_DUF11"/>
</dbReference>
<dbReference type="EMBL" id="WAEL01000008">
    <property type="protein sequence ID" value="NID12809.1"/>
    <property type="molecule type" value="Genomic_DNA"/>
</dbReference>
<dbReference type="InterPro" id="IPR033764">
    <property type="entry name" value="Sdr_B"/>
</dbReference>
<evidence type="ECO:0000256" key="2">
    <source>
        <dbReference type="ARBA" id="ARBA00022525"/>
    </source>
</evidence>
<dbReference type="InterPro" id="IPR044023">
    <property type="entry name" value="Ig_7"/>
</dbReference>
<reference evidence="8" key="1">
    <citation type="submission" date="2024-05" db="EMBL/GenBank/DDBJ databases">
        <authorList>
            <person name="Jung D.-H."/>
        </authorList>
    </citation>
    <scope>NUCLEOTIDE SEQUENCE</scope>
    <source>
        <strain evidence="8">JA-25</strain>
    </source>
</reference>
<feature type="domain" description="DUF11" evidence="5">
    <location>
        <begin position="1418"/>
        <end position="1530"/>
    </location>
</feature>
<dbReference type="Pfam" id="PF01345">
    <property type="entry name" value="DUF11"/>
    <property type="match status" value="2"/>
</dbReference>
<dbReference type="InterPro" id="IPR051417">
    <property type="entry name" value="SDr/BOS_complex"/>
</dbReference>
<keyword evidence="3" id="KW-0732">Signal</keyword>
<evidence type="ECO:0000256" key="3">
    <source>
        <dbReference type="ARBA" id="ARBA00022729"/>
    </source>
</evidence>
<comment type="caution">
    <text evidence="8">The sequence shown here is derived from an EMBL/GenBank/DDBJ whole genome shotgun (WGS) entry which is preliminary data.</text>
</comment>